<organism evidence="3 4">
    <name type="scientific">Arctia plantaginis</name>
    <name type="common">Wood tiger moth</name>
    <name type="synonym">Phalaena plantaginis</name>
    <dbReference type="NCBI Taxonomy" id="874455"/>
    <lineage>
        <taxon>Eukaryota</taxon>
        <taxon>Metazoa</taxon>
        <taxon>Ecdysozoa</taxon>
        <taxon>Arthropoda</taxon>
        <taxon>Hexapoda</taxon>
        <taxon>Insecta</taxon>
        <taxon>Pterygota</taxon>
        <taxon>Neoptera</taxon>
        <taxon>Endopterygota</taxon>
        <taxon>Lepidoptera</taxon>
        <taxon>Glossata</taxon>
        <taxon>Ditrysia</taxon>
        <taxon>Noctuoidea</taxon>
        <taxon>Erebidae</taxon>
        <taxon>Arctiinae</taxon>
        <taxon>Arctia</taxon>
    </lineage>
</organism>
<evidence type="ECO:0000313" key="5">
    <source>
        <dbReference type="Proteomes" id="UP000494256"/>
    </source>
</evidence>
<dbReference type="EMBL" id="CADEBC010000608">
    <property type="protein sequence ID" value="CAB3259138.1"/>
    <property type="molecule type" value="Genomic_DNA"/>
</dbReference>
<accession>A0A8S1BPW9</accession>
<comment type="caution">
    <text evidence="3">The sequence shown here is derived from an EMBL/GenBank/DDBJ whole genome shotgun (WGS) entry which is preliminary data.</text>
</comment>
<dbReference type="Proteomes" id="UP000494106">
    <property type="component" value="Unassembled WGS sequence"/>
</dbReference>
<feature type="compositionally biased region" description="Basic and acidic residues" evidence="1">
    <location>
        <begin position="51"/>
        <end position="62"/>
    </location>
</feature>
<evidence type="ECO:0000256" key="1">
    <source>
        <dbReference type="SAM" id="MobiDB-lite"/>
    </source>
</evidence>
<name>A0A8S1BPW9_ARCPL</name>
<sequence>MSPSLSLVCIRAHVLWSEAASAARRRRIGRGEAGGEPSPAPKPAFAASRRTPGELPRRRTDACRPPTPPSILE</sequence>
<dbReference type="EMBL" id="CADEBD010000530">
    <property type="protein sequence ID" value="CAB3257215.1"/>
    <property type="molecule type" value="Genomic_DNA"/>
</dbReference>
<evidence type="ECO:0000313" key="2">
    <source>
        <dbReference type="EMBL" id="CAB3257215.1"/>
    </source>
</evidence>
<dbReference type="AlphaFoldDB" id="A0A8S1BPW9"/>
<evidence type="ECO:0000313" key="3">
    <source>
        <dbReference type="EMBL" id="CAB3259138.1"/>
    </source>
</evidence>
<protein>
    <submittedName>
        <fullName evidence="3">Uncharacterized protein</fullName>
    </submittedName>
</protein>
<evidence type="ECO:0000313" key="4">
    <source>
        <dbReference type="Proteomes" id="UP000494106"/>
    </source>
</evidence>
<proteinExistence type="predicted"/>
<gene>
    <name evidence="2" type="ORF">APLA_LOCUS15848</name>
    <name evidence="3" type="ORF">APLA_LOCUS16877</name>
</gene>
<feature type="region of interest" description="Disordered" evidence="1">
    <location>
        <begin position="23"/>
        <end position="73"/>
    </location>
</feature>
<dbReference type="Proteomes" id="UP000494256">
    <property type="component" value="Unassembled WGS sequence"/>
</dbReference>
<keyword evidence="4" id="KW-1185">Reference proteome</keyword>
<reference evidence="4 5" key="1">
    <citation type="submission" date="2020-04" db="EMBL/GenBank/DDBJ databases">
        <authorList>
            <person name="Wallbank WR R."/>
            <person name="Pardo Diaz C."/>
            <person name="Kozak K."/>
            <person name="Martin S."/>
            <person name="Jiggins C."/>
            <person name="Moest M."/>
            <person name="Warren A I."/>
            <person name="Byers J.R.P. K."/>
            <person name="Montejo-Kovacevich G."/>
            <person name="Yen C E."/>
        </authorList>
    </citation>
    <scope>NUCLEOTIDE SEQUENCE [LARGE SCALE GENOMIC DNA]</scope>
</reference>